<name>A0A2C5ZLR9_9HYPO</name>
<sequence>MVFPTALLLSLLLGWGYAGTVPSLDGEHEATLVRRIDTAGRQKYVWRSDDRNPETIRREGGFRPVGDYVIDGFAYDLRRHVHGSIAWLQDHPNYDDYSDADWTHVRNDNYREAFRCGWSTAYVSTSAAFQGVGNNAWVYFIRATPNMVEATTALGEERDDEREFVALGGILWSQAMTPNPEYNEARFRNSYAATSEMATGRTSWGMRYFLDRQGATSYMSLSGVGDVVGWTGSFPLIPDVVPEAPTTQAPTTQEPATCPANNHEIPYVLLDADQLPEDRTHTQQLPATGPRGQRFPVTQQQQLPATRPRTQRLPSRPPRPGRHVRWANPLVTEIDEAMARSVAALDTQQRRWQRDLAPDLVQVLRRMRIQEELGTCHLVDDCLPEDPPRRQKRALDDKKMDEICEIVRNLGRPCNPPCKAQQPTNTRKPQQPVNKLFHGSFLWPEEAKKQGGFLPQSTDPPSPTYQVAGAETAEPDFATYLLPAYQSLGIAAKHASYLAAEHTDKFEGVVYLVHATPNIIVKSNISAAVGGILWSQVMGWMQVPRGFDMPTPDQMPKNRDELKRHFQKAYEEKSHLFTLNPDYDAAKFDHLNATAFESVKIHTTEDLFDFMKTHSQAVGWTGFPLIKTTAITGSDSKKAKENKAVAPPHPEGHLDKIANFVKRHWVAIALLPVAAVLTVIPVAGEAAAAAEAAALLGEAAETVPLLAEGAEAIELTEVGGSTASSVGRGFAQAMSKVKIE</sequence>
<feature type="region of interest" description="Disordered" evidence="5">
    <location>
        <begin position="282"/>
        <end position="324"/>
    </location>
</feature>
<evidence type="ECO:0000256" key="4">
    <source>
        <dbReference type="ARBA" id="ARBA00023157"/>
    </source>
</evidence>
<keyword evidence="4" id="KW-1015">Disulfide bond</keyword>
<keyword evidence="2 6" id="KW-0732">Signal</keyword>
<dbReference type="Pfam" id="PF01375">
    <property type="entry name" value="Enterotoxin_a"/>
    <property type="match status" value="1"/>
</dbReference>
<evidence type="ECO:0000256" key="1">
    <source>
        <dbReference type="ARBA" id="ARBA00022656"/>
    </source>
</evidence>
<dbReference type="GO" id="GO:0090729">
    <property type="term" value="F:toxin activity"/>
    <property type="evidence" value="ECO:0007669"/>
    <property type="project" value="UniProtKB-KW"/>
</dbReference>
<reference evidence="7 8" key="1">
    <citation type="submission" date="2017-06" db="EMBL/GenBank/DDBJ databases">
        <title>Ant-infecting Ophiocordyceps genomes reveal a high diversity of potential behavioral manipulation genes and a possible major role for enterotoxins.</title>
        <authorList>
            <person name="De Bekker C."/>
            <person name="Evans H.C."/>
            <person name="Brachmann A."/>
            <person name="Hughes D.P."/>
        </authorList>
    </citation>
    <scope>NUCLEOTIDE SEQUENCE [LARGE SCALE GENOMIC DNA]</scope>
    <source>
        <strain evidence="7 8">Map16</strain>
    </source>
</reference>
<evidence type="ECO:0000256" key="2">
    <source>
        <dbReference type="ARBA" id="ARBA00022729"/>
    </source>
</evidence>
<organism evidence="7 8">
    <name type="scientific">Ophiocordyceps camponoti-rufipedis</name>
    <dbReference type="NCBI Taxonomy" id="2004952"/>
    <lineage>
        <taxon>Eukaryota</taxon>
        <taxon>Fungi</taxon>
        <taxon>Dikarya</taxon>
        <taxon>Ascomycota</taxon>
        <taxon>Pezizomycotina</taxon>
        <taxon>Sordariomycetes</taxon>
        <taxon>Hypocreomycetidae</taxon>
        <taxon>Hypocreales</taxon>
        <taxon>Ophiocordycipitaceae</taxon>
        <taxon>Ophiocordyceps</taxon>
    </lineage>
</organism>
<accession>A0A2C5ZLR9</accession>
<gene>
    <name evidence="7" type="ORF">CDD80_80</name>
</gene>
<evidence type="ECO:0000256" key="5">
    <source>
        <dbReference type="SAM" id="MobiDB-lite"/>
    </source>
</evidence>
<evidence type="ECO:0000313" key="7">
    <source>
        <dbReference type="EMBL" id="PHH80732.1"/>
    </source>
</evidence>
<keyword evidence="8" id="KW-1185">Reference proteome</keyword>
<feature type="signal peptide" evidence="6">
    <location>
        <begin position="1"/>
        <end position="18"/>
    </location>
</feature>
<dbReference type="Proteomes" id="UP000226431">
    <property type="component" value="Unassembled WGS sequence"/>
</dbReference>
<dbReference type="OrthoDB" id="4928083at2759"/>
<proteinExistence type="predicted"/>
<evidence type="ECO:0000313" key="8">
    <source>
        <dbReference type="Proteomes" id="UP000226431"/>
    </source>
</evidence>
<dbReference type="EMBL" id="NJES01000010">
    <property type="protein sequence ID" value="PHH80732.1"/>
    <property type="molecule type" value="Genomic_DNA"/>
</dbReference>
<dbReference type="SUPFAM" id="SSF56399">
    <property type="entry name" value="ADP-ribosylation"/>
    <property type="match status" value="2"/>
</dbReference>
<keyword evidence="3" id="KW-0843">Virulence</keyword>
<evidence type="ECO:0000256" key="6">
    <source>
        <dbReference type="SAM" id="SignalP"/>
    </source>
</evidence>
<protein>
    <submittedName>
        <fullName evidence="7">Putative enterotoxin</fullName>
    </submittedName>
</protein>
<dbReference type="AlphaFoldDB" id="A0A2C5ZLR9"/>
<keyword evidence="1" id="KW-0800">Toxin</keyword>
<feature type="chain" id="PRO_5013265314" evidence="6">
    <location>
        <begin position="19"/>
        <end position="740"/>
    </location>
</feature>
<evidence type="ECO:0000256" key="3">
    <source>
        <dbReference type="ARBA" id="ARBA00023026"/>
    </source>
</evidence>
<dbReference type="Gene3D" id="3.90.210.10">
    <property type="entry name" value="Heat-Labile Enterotoxin, subunit A"/>
    <property type="match status" value="2"/>
</dbReference>
<dbReference type="InterPro" id="IPR001144">
    <property type="entry name" value="Enterotoxin_A"/>
</dbReference>
<comment type="caution">
    <text evidence="7">The sequence shown here is derived from an EMBL/GenBank/DDBJ whole genome shotgun (WGS) entry which is preliminary data.</text>
</comment>